<dbReference type="InterPro" id="IPR013320">
    <property type="entry name" value="ConA-like_dom_sf"/>
</dbReference>
<keyword evidence="2" id="KW-1015">Disulfide bond</keyword>
<evidence type="ECO:0000256" key="3">
    <source>
        <dbReference type="SAM" id="MobiDB-lite"/>
    </source>
</evidence>
<dbReference type="InterPro" id="IPR006558">
    <property type="entry name" value="LamG-like"/>
</dbReference>
<dbReference type="Proteomes" id="UP000738349">
    <property type="component" value="Unassembled WGS sequence"/>
</dbReference>
<dbReference type="OrthoDB" id="3366897at2759"/>
<dbReference type="SUPFAM" id="SSF49899">
    <property type="entry name" value="Concanavalin A-like lectins/glucanases"/>
    <property type="match status" value="1"/>
</dbReference>
<dbReference type="Gene3D" id="2.60.120.200">
    <property type="match status" value="2"/>
</dbReference>
<gene>
    <name evidence="5" type="ORF">EDB81DRAFT_944310</name>
</gene>
<evidence type="ECO:0000256" key="2">
    <source>
        <dbReference type="ARBA" id="ARBA00023157"/>
    </source>
</evidence>
<dbReference type="SMART" id="SM00560">
    <property type="entry name" value="LamGL"/>
    <property type="match status" value="1"/>
</dbReference>
<reference evidence="5" key="1">
    <citation type="journal article" date="2021" name="Nat. Commun.">
        <title>Genetic determinants of endophytism in the Arabidopsis root mycobiome.</title>
        <authorList>
            <person name="Mesny F."/>
            <person name="Miyauchi S."/>
            <person name="Thiergart T."/>
            <person name="Pickel B."/>
            <person name="Atanasova L."/>
            <person name="Karlsson M."/>
            <person name="Huettel B."/>
            <person name="Barry K.W."/>
            <person name="Haridas S."/>
            <person name="Chen C."/>
            <person name="Bauer D."/>
            <person name="Andreopoulos W."/>
            <person name="Pangilinan J."/>
            <person name="LaButti K."/>
            <person name="Riley R."/>
            <person name="Lipzen A."/>
            <person name="Clum A."/>
            <person name="Drula E."/>
            <person name="Henrissat B."/>
            <person name="Kohler A."/>
            <person name="Grigoriev I.V."/>
            <person name="Martin F.M."/>
            <person name="Hacquard S."/>
        </authorList>
    </citation>
    <scope>NUCLEOTIDE SEQUENCE</scope>
    <source>
        <strain evidence="5">MPI-CAGE-AT-0147</strain>
    </source>
</reference>
<keyword evidence="6" id="KW-1185">Reference proteome</keyword>
<evidence type="ECO:0000313" key="6">
    <source>
        <dbReference type="Proteomes" id="UP000738349"/>
    </source>
</evidence>
<protein>
    <recommendedName>
        <fullName evidence="4">LamG-like jellyroll fold domain-containing protein</fullName>
    </recommendedName>
</protein>
<dbReference type="Pfam" id="PF13385">
    <property type="entry name" value="Laminin_G_3"/>
    <property type="match status" value="1"/>
</dbReference>
<accession>A0A9P9FGN4</accession>
<comment type="caution">
    <text evidence="5">The sequence shown here is derived from an EMBL/GenBank/DDBJ whole genome shotgun (WGS) entry which is preliminary data.</text>
</comment>
<feature type="region of interest" description="Disordered" evidence="3">
    <location>
        <begin position="605"/>
        <end position="626"/>
    </location>
</feature>
<feature type="domain" description="LamG-like jellyroll fold" evidence="4">
    <location>
        <begin position="367"/>
        <end position="508"/>
    </location>
</feature>
<organism evidence="5 6">
    <name type="scientific">Dactylonectria macrodidyma</name>
    <dbReference type="NCBI Taxonomy" id="307937"/>
    <lineage>
        <taxon>Eukaryota</taxon>
        <taxon>Fungi</taxon>
        <taxon>Dikarya</taxon>
        <taxon>Ascomycota</taxon>
        <taxon>Pezizomycotina</taxon>
        <taxon>Sordariomycetes</taxon>
        <taxon>Hypocreomycetidae</taxon>
        <taxon>Hypocreales</taxon>
        <taxon>Nectriaceae</taxon>
        <taxon>Dactylonectria</taxon>
    </lineage>
</organism>
<name>A0A9P9FGN4_9HYPO</name>
<keyword evidence="1" id="KW-0732">Signal</keyword>
<evidence type="ECO:0000259" key="4">
    <source>
        <dbReference type="SMART" id="SM00560"/>
    </source>
</evidence>
<evidence type="ECO:0000256" key="1">
    <source>
        <dbReference type="ARBA" id="ARBA00022729"/>
    </source>
</evidence>
<dbReference type="EMBL" id="JAGMUV010000004">
    <property type="protein sequence ID" value="KAH7161676.1"/>
    <property type="molecule type" value="Genomic_DNA"/>
</dbReference>
<sequence length="2104" mass="228756">MSLQEILAPNLNRYIAQSNGRYLSTRLVTHNGITIAVALGKAEGGSLFFAYSILNAEEENQAAKEQASKTAAAADQLDSQCWFENVKLLQFPSEVRVIGEEAVPVYEIPAIDRSNRKVVRSLSQVDKLNTWLSSSLCLMDPEVSDFQVLSDGRYVYLFRQGASAAVASPNPFMTDKEAGAPPVNGNLLCDRFTLVGTTLSQPLEARYQRSCQKQIPLNEKDTLRVRDINDKNFYEPTHSLRFVQDLAHGRFCVLRAPTVINDVAKWMIFAYSRRSGQIECLTADVASDGLFDLHGHVYYTCDSDKHAKTFANGPGSCTASRMDTGRTCNNARVPILPKTPASKRAVQLDGGVALHLPDTINLSGLANGFTLEAWVNPTSFGDDTEGPAETPEGGSFFCLFSQESGDSPGVFLDHELRLVLRTGQKNEILVKTNTGLIKFDEWNHVAVTYNTTSETYELAINGVAAGSVSSPIKPGQLTCLGFQPKEPESSFRGLLDEVRLWSRPLHPSTIKVRMSNRATGMEPDLESCWHFDEESGTTAYDATLNNRELRIVPIGGGLMPSEVWTRSVAPMVASYGLARRILRLPSTVEIKGGLGATIYNEQVAVSEEKPETEEGSESSSNTEPKHMKRGARVLLCFVTRTSNSPLRLAVLDFGLLSDGTLPDTPASIPLPALSMHHLSSSPTDAKTGQPGSRVSTALLYVGSQGMEMFGGILAFEAAECGTDAPCPFESAMGTVTIFFRAQGRWNGAFSALNYHVSRSVVAATIPPSILGGHEGLLATSKLRQAKNLVLQTEPCPWAPAHLAVNLTLTANMADGKTMVETWRALPPQLDKLCSLLNGTSSMTADTVGTVAQLNQIITDGYAQEKTPPTELVLEKTLVNPIAAGTCLGVGFRSYMVFSDSKAGDKALVVLLYKDLRPKGRPPGKGVEVISMGYDHDVLVTCEGKPAGDFSLGSSLVAMAWSPSTMVSGQAVVAPASSIQAPGTSFITAGGQSPAFSSPPGSTALRLNGSTVYSMLEDGVTTAPCPGICFESWIKVERASGNTIAVAYTSEHSPRADCSPKEEQTFVLGVPQASSSSSIYDVVGNINGLRFLIKQHSALKLGQWAHFASAEWNVSDFSLAFTLQLNKRSSGDQTILIKSESLTGSTPMHVKITSDLQLQLSYWAADEDGANPQQRNFFSPKEKPFATGEAYKVFISRKLVYVNKPNAAPRSYQLVTMRAWRSDGSIHLQLTPDNVSELTKRETGAKPTGLLNTGAHQTHGPAQGNEAPLWLGGASWSQGLQGVIGCVKLYSSAIPAPASALDLYAASENTTGVIGSWSCRNPGGLSLIDDLGRNHGKFKGDLRWLLSPYKPDHQLSVFVNGVRVKNEQPNSANEALLMQMTPAGPHQLTLGNALVVGGDDQSRFLGLPIDFSGEFDEMRIWNVPRTKENICDSLHTRLTEVPVDMAVYLPFDDANAETSLGSEAQVDDDAILADASVNCFRLTPLFGAATTKVASEAPIGHDSPCVNHTLGSVAGQLRGVMTYAGPSVAEYGDVQISTSGAMEGSFKRAYSYIEANGGWCLVTGFRIGALKTEWVGQVQTSPTLIGFIEGAPPLPVDTFVEPNSRPTTSVRFRNTKRCTYTYSSRFEHISSIDLSIVQGAGAKWQVSAGMGVETEVGSGQVKLASKRVLDVSGSLVNNEVRTSTTNVNMEIGVQLTGVWKEDDKDSNKETFEPSNTGLALVESEVADVFALRLQMRGPISPLVAYQMRPNPDIPKDRNLVSFEINRAYTKQGCLDGRRGLTNDPDYPPMSSAPKDASYYKPVEAYALRERIRRAEEQRQGEFDRHSLLYSNNLPQRTRRNICNSYVWTADGGTFQETHSTLDMVQSEVGGNLNTKIGNGISVDMELAFSGFMSTVDVDAMYSAHFNFMMTKEQTSDEGFELDADPPPPVDIRYKDPETANYVKRPGAVDAYRWMSFWLEPSVEATDTFFEQVLDPVWLENSPEPNARLLRSLREGLAKETGNARTKAWRVLHRCTYVSRVPEKVEQRPAALANVEGEKKSTLLADVACNWLLLQKLEPFARGVESRAKLATVLKPHVSRLFPSLIAQTRLYIQVLNLVADYVGLV</sequence>
<feature type="region of interest" description="Disordered" evidence="3">
    <location>
        <begin position="1774"/>
        <end position="1793"/>
    </location>
</feature>
<proteinExistence type="predicted"/>
<evidence type="ECO:0000313" key="5">
    <source>
        <dbReference type="EMBL" id="KAH7161676.1"/>
    </source>
</evidence>